<evidence type="ECO:0000313" key="1">
    <source>
        <dbReference type="EMBL" id="BES88921.1"/>
    </source>
</evidence>
<accession>A0ABN7ADI6</accession>
<proteinExistence type="predicted"/>
<keyword evidence="2" id="KW-1185">Reference proteome</keyword>
<gene>
    <name evidence="1" type="ORF">NTJ_01728</name>
</gene>
<name>A0ABN7ADI6_9HEMI</name>
<dbReference type="EMBL" id="AP028909">
    <property type="protein sequence ID" value="BES88921.1"/>
    <property type="molecule type" value="Genomic_DNA"/>
</dbReference>
<sequence length="113" mass="13465">MKSLFKKLDSAADEIKLILTQGRKAKESLDPKAVQMFKVENRQLLLKNWKGCRNCFSTEHTTYYCADRPSCTECNAMKSIENNDENLNEQLTVEDDCFRRERCRRHWKLVFRR</sequence>
<dbReference type="Proteomes" id="UP001307889">
    <property type="component" value="Chromosome 1"/>
</dbReference>
<reference evidence="1 2" key="1">
    <citation type="submission" date="2023-09" db="EMBL/GenBank/DDBJ databases">
        <title>Nesidiocoris tenuis whole genome shotgun sequence.</title>
        <authorList>
            <person name="Shibata T."/>
            <person name="Shimoda M."/>
            <person name="Kobayashi T."/>
            <person name="Uehara T."/>
        </authorList>
    </citation>
    <scope>NUCLEOTIDE SEQUENCE [LARGE SCALE GENOMIC DNA]</scope>
    <source>
        <strain evidence="1 2">Japan</strain>
    </source>
</reference>
<organism evidence="1 2">
    <name type="scientific">Nesidiocoris tenuis</name>
    <dbReference type="NCBI Taxonomy" id="355587"/>
    <lineage>
        <taxon>Eukaryota</taxon>
        <taxon>Metazoa</taxon>
        <taxon>Ecdysozoa</taxon>
        <taxon>Arthropoda</taxon>
        <taxon>Hexapoda</taxon>
        <taxon>Insecta</taxon>
        <taxon>Pterygota</taxon>
        <taxon>Neoptera</taxon>
        <taxon>Paraneoptera</taxon>
        <taxon>Hemiptera</taxon>
        <taxon>Heteroptera</taxon>
        <taxon>Panheteroptera</taxon>
        <taxon>Cimicomorpha</taxon>
        <taxon>Miridae</taxon>
        <taxon>Dicyphina</taxon>
        <taxon>Nesidiocoris</taxon>
    </lineage>
</organism>
<protein>
    <submittedName>
        <fullName evidence="1">Uncharacterized protein</fullName>
    </submittedName>
</protein>
<evidence type="ECO:0000313" key="2">
    <source>
        <dbReference type="Proteomes" id="UP001307889"/>
    </source>
</evidence>